<dbReference type="GO" id="GO:0005737">
    <property type="term" value="C:cytoplasm"/>
    <property type="evidence" value="ECO:0007669"/>
    <property type="project" value="TreeGrafter"/>
</dbReference>
<dbReference type="PANTHER" id="PTHR12629:SF42">
    <property type="entry name" value="OS02G0734300 PROTEIN"/>
    <property type="match status" value="1"/>
</dbReference>
<dbReference type="OrthoDB" id="2011998at2759"/>
<sequence>MDRAASAFGSTTWCSAQPTCLHGLRAPGATSRTPLRGRVNDVHRNFSMGEVAQRDAMEEAGVLGGARLVGFWHYKSRSYVDRTYEGFMFQLRVADELHQWPGMASRKRTLFLFNSFARGKPMQFHHKTGHAI</sequence>
<evidence type="ECO:0000256" key="2">
    <source>
        <dbReference type="ARBA" id="ARBA00022801"/>
    </source>
</evidence>
<protein>
    <recommendedName>
        <fullName evidence="5">Nudix hydrolase domain-containing protein</fullName>
    </recommendedName>
</protein>
<name>A0A3L6QKY0_PANMI</name>
<gene>
    <name evidence="3" type="ORF">C2845_PM12G30320</name>
</gene>
<organism evidence="3 4">
    <name type="scientific">Panicum miliaceum</name>
    <name type="common">Proso millet</name>
    <name type="synonym">Broomcorn millet</name>
    <dbReference type="NCBI Taxonomy" id="4540"/>
    <lineage>
        <taxon>Eukaryota</taxon>
        <taxon>Viridiplantae</taxon>
        <taxon>Streptophyta</taxon>
        <taxon>Embryophyta</taxon>
        <taxon>Tracheophyta</taxon>
        <taxon>Spermatophyta</taxon>
        <taxon>Magnoliopsida</taxon>
        <taxon>Liliopsida</taxon>
        <taxon>Poales</taxon>
        <taxon>Poaceae</taxon>
        <taxon>PACMAD clade</taxon>
        <taxon>Panicoideae</taxon>
        <taxon>Panicodae</taxon>
        <taxon>Paniceae</taxon>
        <taxon>Panicinae</taxon>
        <taxon>Panicum</taxon>
        <taxon>Panicum sect. Panicum</taxon>
    </lineage>
</organism>
<evidence type="ECO:0008006" key="5">
    <source>
        <dbReference type="Google" id="ProtNLM"/>
    </source>
</evidence>
<dbReference type="GO" id="GO:0016787">
    <property type="term" value="F:hydrolase activity"/>
    <property type="evidence" value="ECO:0007669"/>
    <property type="project" value="UniProtKB-KW"/>
</dbReference>
<dbReference type="PANTHER" id="PTHR12629">
    <property type="entry name" value="DIPHOSPHOINOSITOL POLYPHOSPHATE PHOSPHOHYDROLASE"/>
    <property type="match status" value="1"/>
</dbReference>
<evidence type="ECO:0000313" key="4">
    <source>
        <dbReference type="Proteomes" id="UP000275267"/>
    </source>
</evidence>
<dbReference type="AlphaFoldDB" id="A0A3L6QKY0"/>
<reference evidence="4" key="1">
    <citation type="journal article" date="2019" name="Nat. Commun.">
        <title>The genome of broomcorn millet.</title>
        <authorList>
            <person name="Zou C."/>
            <person name="Miki D."/>
            <person name="Li D."/>
            <person name="Tang Q."/>
            <person name="Xiao L."/>
            <person name="Rajput S."/>
            <person name="Deng P."/>
            <person name="Jia W."/>
            <person name="Huang R."/>
            <person name="Zhang M."/>
            <person name="Sun Y."/>
            <person name="Hu J."/>
            <person name="Fu X."/>
            <person name="Schnable P.S."/>
            <person name="Li F."/>
            <person name="Zhang H."/>
            <person name="Feng B."/>
            <person name="Zhu X."/>
            <person name="Liu R."/>
            <person name="Schnable J.C."/>
            <person name="Zhu J.-K."/>
            <person name="Zhang H."/>
        </authorList>
    </citation>
    <scope>NUCLEOTIDE SEQUENCE [LARGE SCALE GENOMIC DNA]</scope>
</reference>
<accession>A0A3L6QKY0</accession>
<dbReference type="Proteomes" id="UP000275267">
    <property type="component" value="Unassembled WGS sequence"/>
</dbReference>
<dbReference type="EMBL" id="PQIB02000012">
    <property type="protein sequence ID" value="RLM80939.1"/>
    <property type="molecule type" value="Genomic_DNA"/>
</dbReference>
<keyword evidence="1" id="KW-0479">Metal-binding</keyword>
<dbReference type="GO" id="GO:0046872">
    <property type="term" value="F:metal ion binding"/>
    <property type="evidence" value="ECO:0007669"/>
    <property type="project" value="UniProtKB-KW"/>
</dbReference>
<keyword evidence="4" id="KW-1185">Reference proteome</keyword>
<keyword evidence="2" id="KW-0378">Hydrolase</keyword>
<proteinExistence type="predicted"/>
<evidence type="ECO:0000256" key="1">
    <source>
        <dbReference type="ARBA" id="ARBA00022723"/>
    </source>
</evidence>
<evidence type="ECO:0000313" key="3">
    <source>
        <dbReference type="EMBL" id="RLM80939.1"/>
    </source>
</evidence>
<dbReference type="GO" id="GO:0005634">
    <property type="term" value="C:nucleus"/>
    <property type="evidence" value="ECO:0007669"/>
    <property type="project" value="TreeGrafter"/>
</dbReference>
<comment type="caution">
    <text evidence="3">The sequence shown here is derived from an EMBL/GenBank/DDBJ whole genome shotgun (WGS) entry which is preliminary data.</text>
</comment>